<feature type="chain" id="PRO_5016785279" description="Carboxypeptidase family protein" evidence="1">
    <location>
        <begin position="24"/>
        <end position="150"/>
    </location>
</feature>
<dbReference type="RefSeq" id="WP_211314800.1">
    <property type="nucleotide sequence ID" value="NZ_QPJY01000002.1"/>
</dbReference>
<organism evidence="2 3">
    <name type="scientific">Thioalbus denitrificans</name>
    <dbReference type="NCBI Taxonomy" id="547122"/>
    <lineage>
        <taxon>Bacteria</taxon>
        <taxon>Pseudomonadati</taxon>
        <taxon>Pseudomonadota</taxon>
        <taxon>Gammaproteobacteria</taxon>
        <taxon>Chromatiales</taxon>
        <taxon>Ectothiorhodospiraceae</taxon>
        <taxon>Thioalbus</taxon>
    </lineage>
</organism>
<evidence type="ECO:0000313" key="3">
    <source>
        <dbReference type="Proteomes" id="UP000252707"/>
    </source>
</evidence>
<name>A0A369CD47_9GAMM</name>
<dbReference type="Proteomes" id="UP000252707">
    <property type="component" value="Unassembled WGS sequence"/>
</dbReference>
<keyword evidence="3" id="KW-1185">Reference proteome</keyword>
<evidence type="ECO:0000313" key="2">
    <source>
        <dbReference type="EMBL" id="RCX31920.1"/>
    </source>
</evidence>
<dbReference type="EMBL" id="QPJY01000002">
    <property type="protein sequence ID" value="RCX31920.1"/>
    <property type="molecule type" value="Genomic_DNA"/>
</dbReference>
<sequence>MKVKTLLLMLMAGSLLAFGSALAAAMPVQTAGDIRYVSGGIGSDEVAAIKEQAGNYSLVLEFAERAGKRERYIADVAVDISGARGAPVLSVRTDGPFLLVDLPAGSYKVSATYKGNTQSRVIQVGSGTTHAGWSWEAVGAEDEPVRAADE</sequence>
<accession>A0A369CD47</accession>
<comment type="caution">
    <text evidence="2">The sequence shown here is derived from an EMBL/GenBank/DDBJ whole genome shotgun (WGS) entry which is preliminary data.</text>
</comment>
<feature type="signal peptide" evidence="1">
    <location>
        <begin position="1"/>
        <end position="23"/>
    </location>
</feature>
<proteinExistence type="predicted"/>
<evidence type="ECO:0000256" key="1">
    <source>
        <dbReference type="SAM" id="SignalP"/>
    </source>
</evidence>
<dbReference type="AlphaFoldDB" id="A0A369CD47"/>
<keyword evidence="1" id="KW-0732">Signal</keyword>
<gene>
    <name evidence="2" type="ORF">DFQ59_102267</name>
</gene>
<protein>
    <recommendedName>
        <fullName evidence="4">Carboxypeptidase family protein</fullName>
    </recommendedName>
</protein>
<evidence type="ECO:0008006" key="4">
    <source>
        <dbReference type="Google" id="ProtNLM"/>
    </source>
</evidence>
<reference evidence="2 3" key="1">
    <citation type="submission" date="2018-07" db="EMBL/GenBank/DDBJ databases">
        <title>Genomic Encyclopedia of Type Strains, Phase IV (KMG-IV): sequencing the most valuable type-strain genomes for metagenomic binning, comparative biology and taxonomic classification.</title>
        <authorList>
            <person name="Goeker M."/>
        </authorList>
    </citation>
    <scope>NUCLEOTIDE SEQUENCE [LARGE SCALE GENOMIC DNA]</scope>
    <source>
        <strain evidence="2 3">DSM 26407</strain>
    </source>
</reference>